<name>A0ABM9BW93_9BACL</name>
<proteinExistence type="inferred from homology"/>
<sequence>MGKLDGKVALITGGSSGIGLSITKLFLAEGAKVVITGRNQTMLNAVAEDWTLFKRVPELHLLHP</sequence>
<dbReference type="InterPro" id="IPR052178">
    <property type="entry name" value="Sec_Metab_Biosynth_SDR"/>
</dbReference>
<dbReference type="RefSeq" id="WP_276574795.1">
    <property type="nucleotide sequence ID" value="NZ_CAKMMW010000002.1"/>
</dbReference>
<dbReference type="Proteomes" id="UP000838821">
    <property type="component" value="Unassembled WGS sequence"/>
</dbReference>
<evidence type="ECO:0000256" key="1">
    <source>
        <dbReference type="ARBA" id="ARBA00006484"/>
    </source>
</evidence>
<dbReference type="Pfam" id="PF00106">
    <property type="entry name" value="adh_short"/>
    <property type="match status" value="1"/>
</dbReference>
<dbReference type="SUPFAM" id="SSF51735">
    <property type="entry name" value="NAD(P)-binding Rossmann-fold domains"/>
    <property type="match status" value="1"/>
</dbReference>
<dbReference type="EMBL" id="CAKMMW010000002">
    <property type="protein sequence ID" value="CAH1195142.1"/>
    <property type="molecule type" value="Genomic_DNA"/>
</dbReference>
<evidence type="ECO:0000313" key="5">
    <source>
        <dbReference type="Proteomes" id="UP000838821"/>
    </source>
</evidence>
<dbReference type="InterPro" id="IPR002347">
    <property type="entry name" value="SDR_fam"/>
</dbReference>
<keyword evidence="5" id="KW-1185">Reference proteome</keyword>
<organism evidence="4 5">
    <name type="scientific">Paenibacillus allorhizoplanae</name>
    <dbReference type="NCBI Taxonomy" id="2905648"/>
    <lineage>
        <taxon>Bacteria</taxon>
        <taxon>Bacillati</taxon>
        <taxon>Bacillota</taxon>
        <taxon>Bacilli</taxon>
        <taxon>Bacillales</taxon>
        <taxon>Paenibacillaceae</taxon>
        <taxon>Paenibacillus</taxon>
    </lineage>
</organism>
<protein>
    <recommendedName>
        <fullName evidence="6">SDR family NAD(P)-dependent oxidoreductase</fullName>
    </recommendedName>
</protein>
<dbReference type="InterPro" id="IPR036291">
    <property type="entry name" value="NAD(P)-bd_dom_sf"/>
</dbReference>
<evidence type="ECO:0008006" key="6">
    <source>
        <dbReference type="Google" id="ProtNLM"/>
    </source>
</evidence>
<evidence type="ECO:0000313" key="4">
    <source>
        <dbReference type="EMBL" id="CAH1195142.1"/>
    </source>
</evidence>
<dbReference type="PANTHER" id="PTHR43618">
    <property type="entry name" value="7-ALPHA-HYDROXYSTEROID DEHYDROGENASE"/>
    <property type="match status" value="1"/>
</dbReference>
<evidence type="ECO:0000256" key="2">
    <source>
        <dbReference type="ARBA" id="ARBA00022857"/>
    </source>
</evidence>
<comment type="similarity">
    <text evidence="1">Belongs to the short-chain dehydrogenases/reductases (SDR) family.</text>
</comment>
<comment type="caution">
    <text evidence="4">The sequence shown here is derived from an EMBL/GenBank/DDBJ whole genome shotgun (WGS) entry which is preliminary data.</text>
</comment>
<keyword evidence="2" id="KW-0521">NADP</keyword>
<accession>A0ABM9BW93</accession>
<evidence type="ECO:0000256" key="3">
    <source>
        <dbReference type="ARBA" id="ARBA00023002"/>
    </source>
</evidence>
<reference evidence="4" key="1">
    <citation type="submission" date="2022-01" db="EMBL/GenBank/DDBJ databases">
        <authorList>
            <person name="Criscuolo A."/>
        </authorList>
    </citation>
    <scope>NUCLEOTIDE SEQUENCE</scope>
    <source>
        <strain evidence="4">CIP111891</strain>
    </source>
</reference>
<dbReference type="PANTHER" id="PTHR43618:SF8">
    <property type="entry name" value="7ALPHA-HYDROXYSTEROID DEHYDROGENASE"/>
    <property type="match status" value="1"/>
</dbReference>
<keyword evidence="3" id="KW-0560">Oxidoreductase</keyword>
<dbReference type="Gene3D" id="3.40.50.720">
    <property type="entry name" value="NAD(P)-binding Rossmann-like Domain"/>
    <property type="match status" value="1"/>
</dbReference>
<gene>
    <name evidence="4" type="ORF">PAECIP111891_00607</name>
</gene>